<feature type="transmembrane region" description="Helical" evidence="4">
    <location>
        <begin position="75"/>
        <end position="93"/>
    </location>
</feature>
<dbReference type="EMBL" id="JBITMB010000009">
    <property type="protein sequence ID" value="MFI7444774.1"/>
    <property type="molecule type" value="Genomic_DNA"/>
</dbReference>
<evidence type="ECO:0000256" key="4">
    <source>
        <dbReference type="SAM" id="Phobius"/>
    </source>
</evidence>
<reference evidence="6 7" key="1">
    <citation type="submission" date="2024-10" db="EMBL/GenBank/DDBJ databases">
        <title>The Natural Products Discovery Center: Release of the First 8490 Sequenced Strains for Exploring Actinobacteria Biosynthetic Diversity.</title>
        <authorList>
            <person name="Kalkreuter E."/>
            <person name="Kautsar S.A."/>
            <person name="Yang D."/>
            <person name="Bader C.D."/>
            <person name="Teijaro C.N."/>
            <person name="Fluegel L."/>
            <person name="Davis C.M."/>
            <person name="Simpson J.R."/>
            <person name="Lauterbach L."/>
            <person name="Steele A.D."/>
            <person name="Gui C."/>
            <person name="Meng S."/>
            <person name="Li G."/>
            <person name="Viehrig K."/>
            <person name="Ye F."/>
            <person name="Su P."/>
            <person name="Kiefer A.F."/>
            <person name="Nichols A."/>
            <person name="Cepeda A.J."/>
            <person name="Yan W."/>
            <person name="Fan B."/>
            <person name="Jiang Y."/>
            <person name="Adhikari A."/>
            <person name="Zheng C.-J."/>
            <person name="Schuster L."/>
            <person name="Cowan T.M."/>
            <person name="Smanski M.J."/>
            <person name="Chevrette M.G."/>
            <person name="De Carvalho L.P.S."/>
            <person name="Shen B."/>
        </authorList>
    </citation>
    <scope>NUCLEOTIDE SEQUENCE [LARGE SCALE GENOMIC DNA]</scope>
    <source>
        <strain evidence="6 7">NPDC049503</strain>
    </source>
</reference>
<evidence type="ECO:0000313" key="7">
    <source>
        <dbReference type="Proteomes" id="UP001612928"/>
    </source>
</evidence>
<dbReference type="GO" id="GO:0016301">
    <property type="term" value="F:kinase activity"/>
    <property type="evidence" value="ECO:0007669"/>
    <property type="project" value="UniProtKB-KW"/>
</dbReference>
<protein>
    <submittedName>
        <fullName evidence="6">Sensor histidine kinase</fullName>
    </submittedName>
</protein>
<evidence type="ECO:0000256" key="3">
    <source>
        <dbReference type="ARBA" id="ARBA00023012"/>
    </source>
</evidence>
<evidence type="ECO:0000256" key="2">
    <source>
        <dbReference type="ARBA" id="ARBA00022777"/>
    </source>
</evidence>
<dbReference type="Gene3D" id="3.30.565.10">
    <property type="entry name" value="Histidine kinase-like ATPase, C-terminal domain"/>
    <property type="match status" value="1"/>
</dbReference>
<feature type="domain" description="Histidine kinase/HSP90-like ATPase" evidence="5">
    <location>
        <begin position="322"/>
        <end position="409"/>
    </location>
</feature>
<keyword evidence="7" id="KW-1185">Reference proteome</keyword>
<dbReference type="Pfam" id="PF02518">
    <property type="entry name" value="HATPase_c"/>
    <property type="match status" value="1"/>
</dbReference>
<keyword evidence="4" id="KW-0812">Transmembrane</keyword>
<gene>
    <name evidence="6" type="ORF">ACIBP5_32785</name>
</gene>
<sequence length="418" mass="44370">MQPPPARDTAERAAAGGRGSLGWRDPLFLAARPSGERVRRFVAMLLMLQRLSYLLPAVASLFADETLFADRGRNAVLLALALVWNVTLFRWVARRGWFTPRAVVIDVLATCVFMVGVTGVCLPESGTCVRNWSSHALLATGALIGAVSERLIHFAALLPPIVVYAVAHAGDLGGLVPPALELAVRVNGYVWFAVIVFFIRRYLAAQATRLDGLAEQRLAAEAERVAERARLAHYRQLHDTVLATLTAIARGGLDHHTEEVRRRCAADAAYVRALISQDAAGPANGLSNGLARAVAGAAGLGLCVRYAAGALPEDLPADVAAAMAEAATEALNNVARHSGEREAWLTAVAVDGVVTVRVVDRGRGFAPGGVEHGYGLRSSVVGRMREIGGRAEIITAPGEGVCVELRWPDPARSPGGRA</sequence>
<keyword evidence="2 6" id="KW-0418">Kinase</keyword>
<evidence type="ECO:0000313" key="6">
    <source>
        <dbReference type="EMBL" id="MFI7444774.1"/>
    </source>
</evidence>
<dbReference type="InterPro" id="IPR036890">
    <property type="entry name" value="HATPase_C_sf"/>
</dbReference>
<accession>A0ABW8ADC0</accession>
<evidence type="ECO:0000259" key="5">
    <source>
        <dbReference type="Pfam" id="PF02518"/>
    </source>
</evidence>
<evidence type="ECO:0000256" key="1">
    <source>
        <dbReference type="ARBA" id="ARBA00022679"/>
    </source>
</evidence>
<dbReference type="Proteomes" id="UP001612928">
    <property type="component" value="Unassembled WGS sequence"/>
</dbReference>
<keyword evidence="4" id="KW-0472">Membrane</keyword>
<feature type="transmembrane region" description="Helical" evidence="4">
    <location>
        <begin position="182"/>
        <end position="199"/>
    </location>
</feature>
<keyword evidence="4" id="KW-1133">Transmembrane helix</keyword>
<dbReference type="InterPro" id="IPR050482">
    <property type="entry name" value="Sensor_HK_TwoCompSys"/>
</dbReference>
<dbReference type="SUPFAM" id="SSF55874">
    <property type="entry name" value="ATPase domain of HSP90 chaperone/DNA topoisomerase II/histidine kinase"/>
    <property type="match status" value="1"/>
</dbReference>
<feature type="transmembrane region" description="Helical" evidence="4">
    <location>
        <begin position="41"/>
        <end position="63"/>
    </location>
</feature>
<proteinExistence type="predicted"/>
<name>A0ABW8ADC0_9ACTN</name>
<dbReference type="InterPro" id="IPR003594">
    <property type="entry name" value="HATPase_dom"/>
</dbReference>
<dbReference type="RefSeq" id="WP_397025059.1">
    <property type="nucleotide sequence ID" value="NZ_JBITMB010000009.1"/>
</dbReference>
<keyword evidence="1" id="KW-0808">Transferase</keyword>
<keyword evidence="3" id="KW-0902">Two-component regulatory system</keyword>
<organism evidence="6 7">
    <name type="scientific">Nonomuraea indica</name>
    <dbReference type="NCBI Taxonomy" id="1581193"/>
    <lineage>
        <taxon>Bacteria</taxon>
        <taxon>Bacillati</taxon>
        <taxon>Actinomycetota</taxon>
        <taxon>Actinomycetes</taxon>
        <taxon>Streptosporangiales</taxon>
        <taxon>Streptosporangiaceae</taxon>
        <taxon>Nonomuraea</taxon>
    </lineage>
</organism>
<comment type="caution">
    <text evidence="6">The sequence shown here is derived from an EMBL/GenBank/DDBJ whole genome shotgun (WGS) entry which is preliminary data.</text>
</comment>
<dbReference type="PANTHER" id="PTHR24421">
    <property type="entry name" value="NITRATE/NITRITE SENSOR PROTEIN NARX-RELATED"/>
    <property type="match status" value="1"/>
</dbReference>